<evidence type="ECO:0000313" key="3">
    <source>
        <dbReference type="RefSeq" id="XP_033569102.1"/>
    </source>
</evidence>
<reference evidence="1 3" key="1">
    <citation type="journal article" date="2020" name="Stud. Mycol.">
        <title>101 Dothideomycetes genomes: a test case for predicting lifestyles and emergence of pathogens.</title>
        <authorList>
            <person name="Haridas S."/>
            <person name="Albert R."/>
            <person name="Binder M."/>
            <person name="Bloem J."/>
            <person name="Labutti K."/>
            <person name="Salamov A."/>
            <person name="Andreopoulos B."/>
            <person name="Baker S."/>
            <person name="Barry K."/>
            <person name="Bills G."/>
            <person name="Bluhm B."/>
            <person name="Cannon C."/>
            <person name="Castanera R."/>
            <person name="Culley D."/>
            <person name="Daum C."/>
            <person name="Ezra D."/>
            <person name="Gonzalez J."/>
            <person name="Henrissat B."/>
            <person name="Kuo A."/>
            <person name="Liang C."/>
            <person name="Lipzen A."/>
            <person name="Lutzoni F."/>
            <person name="Magnuson J."/>
            <person name="Mondo S."/>
            <person name="Nolan M."/>
            <person name="Ohm R."/>
            <person name="Pangilinan J."/>
            <person name="Park H.-J."/>
            <person name="Ramirez L."/>
            <person name="Alfaro M."/>
            <person name="Sun H."/>
            <person name="Tritt A."/>
            <person name="Yoshinaga Y."/>
            <person name="Zwiers L.-H."/>
            <person name="Turgeon B."/>
            <person name="Goodwin S."/>
            <person name="Spatafora J."/>
            <person name="Crous P."/>
            <person name="Grigoriev I."/>
        </authorList>
    </citation>
    <scope>NUCLEOTIDE SEQUENCE</scope>
    <source>
        <strain evidence="1 3">CBS 304.34</strain>
    </source>
</reference>
<dbReference type="AlphaFoldDB" id="A0A6A6Y0Q5"/>
<reference evidence="3" key="2">
    <citation type="submission" date="2020-04" db="EMBL/GenBank/DDBJ databases">
        <authorList>
            <consortium name="NCBI Genome Project"/>
        </authorList>
    </citation>
    <scope>NUCLEOTIDE SEQUENCE</scope>
    <source>
        <strain evidence="3">CBS 304.34</strain>
    </source>
</reference>
<dbReference type="Proteomes" id="UP000504636">
    <property type="component" value="Unplaced"/>
</dbReference>
<dbReference type="EMBL" id="MU003725">
    <property type="protein sequence ID" value="KAF2802138.1"/>
    <property type="molecule type" value="Genomic_DNA"/>
</dbReference>
<evidence type="ECO:0000313" key="2">
    <source>
        <dbReference type="Proteomes" id="UP000504636"/>
    </source>
</evidence>
<sequence length="161" mass="18114">MQYSVTSARDIDFLWECLCVGNDNHITMSLYRLSLILLIHGTALVPYGCQGCAPYGAIKHWTGPSLYRSCRVWYFKPLLRSRASIHSPSFEASCRNTSYSFLYPCLRACTRSQGSMQDARLVRKCLAWVLIIKSHHRTAASNAVMNGTYRSDSGECMCVGL</sequence>
<evidence type="ECO:0000313" key="1">
    <source>
        <dbReference type="EMBL" id="KAF2802138.1"/>
    </source>
</evidence>
<keyword evidence="2" id="KW-1185">Reference proteome</keyword>
<dbReference type="GeneID" id="54454222"/>
<reference evidence="3" key="3">
    <citation type="submission" date="2025-04" db="UniProtKB">
        <authorList>
            <consortium name="RefSeq"/>
        </authorList>
    </citation>
    <scope>IDENTIFICATION</scope>
    <source>
        <strain evidence="3">CBS 304.34</strain>
    </source>
</reference>
<organism evidence="1">
    <name type="scientific">Mytilinidion resinicola</name>
    <dbReference type="NCBI Taxonomy" id="574789"/>
    <lineage>
        <taxon>Eukaryota</taxon>
        <taxon>Fungi</taxon>
        <taxon>Dikarya</taxon>
        <taxon>Ascomycota</taxon>
        <taxon>Pezizomycotina</taxon>
        <taxon>Dothideomycetes</taxon>
        <taxon>Pleosporomycetidae</taxon>
        <taxon>Mytilinidiales</taxon>
        <taxon>Mytilinidiaceae</taxon>
        <taxon>Mytilinidion</taxon>
    </lineage>
</organism>
<protein>
    <submittedName>
        <fullName evidence="1 3">Uncharacterized protein</fullName>
    </submittedName>
</protein>
<proteinExistence type="predicted"/>
<accession>A0A6A6Y0Q5</accession>
<gene>
    <name evidence="1 3" type="ORF">BDZ99DRAFT_210441</name>
</gene>
<name>A0A6A6Y0Q5_9PEZI</name>
<dbReference type="RefSeq" id="XP_033569102.1">
    <property type="nucleotide sequence ID" value="XM_033713329.1"/>
</dbReference>